<name>A0A3B0PHJ7_MYCGL</name>
<organism evidence="1 2">
    <name type="scientific">Mycoplasmoides gallisepticum</name>
    <name type="common">Mycoplasma gallisepticum</name>
    <dbReference type="NCBI Taxonomy" id="2096"/>
    <lineage>
        <taxon>Bacteria</taxon>
        <taxon>Bacillati</taxon>
        <taxon>Mycoplasmatota</taxon>
        <taxon>Mycoplasmoidales</taxon>
        <taxon>Mycoplasmoidaceae</taxon>
        <taxon>Mycoplasmoides</taxon>
    </lineage>
</organism>
<dbReference type="EMBL" id="LS991952">
    <property type="protein sequence ID" value="SYV94275.1"/>
    <property type="molecule type" value="Genomic_DNA"/>
</dbReference>
<accession>A0A3B0PHJ7</accession>
<sequence length="101" mass="11404">MHKTVNKNPSFENKLNFSTNRLMTGFPGYKQIGYIYNDSTIGTARESYQRTSVETSYAPIFFRGGLSGTGVVDDRGNYITSLNAASFYNFATSYYNYSVAW</sequence>
<evidence type="ECO:0000313" key="1">
    <source>
        <dbReference type="EMBL" id="SYV94275.1"/>
    </source>
</evidence>
<protein>
    <submittedName>
        <fullName evidence="1">Uncharacterized protein</fullName>
    </submittedName>
</protein>
<evidence type="ECO:0000313" key="2">
    <source>
        <dbReference type="Proteomes" id="UP000260136"/>
    </source>
</evidence>
<feature type="non-terminal residue" evidence="1">
    <location>
        <position position="101"/>
    </location>
</feature>
<proteinExistence type="predicted"/>
<dbReference type="AlphaFoldDB" id="A0A3B0PHJ7"/>
<reference evidence="2" key="1">
    <citation type="submission" date="2018-06" db="EMBL/GenBank/DDBJ databases">
        <authorList>
            <consortium name="Pathogen Informatics"/>
        </authorList>
    </citation>
    <scope>NUCLEOTIDE SEQUENCE [LARGE SCALE GENOMIC DNA]</scope>
    <source>
        <strain evidence="2">NCTC10115</strain>
    </source>
</reference>
<gene>
    <name evidence="1" type="ORF">NCTC10115_00594</name>
</gene>
<dbReference type="Proteomes" id="UP000260136">
    <property type="component" value="Chromosome"/>
</dbReference>